<accession>A0ABQ4GYS1</accession>
<dbReference type="Gene3D" id="1.10.10.10">
    <property type="entry name" value="Winged helix-like DNA-binding domain superfamily/Winged helix DNA-binding domain"/>
    <property type="match status" value="1"/>
</dbReference>
<keyword evidence="3" id="KW-1185">Reference proteome</keyword>
<gene>
    <name evidence="2" type="ORF">Msi02_74130</name>
</gene>
<dbReference type="InterPro" id="IPR036390">
    <property type="entry name" value="WH_DNA-bd_sf"/>
</dbReference>
<dbReference type="Pfam" id="PF01047">
    <property type="entry name" value="MarR"/>
    <property type="match status" value="1"/>
</dbReference>
<dbReference type="InterPro" id="IPR036388">
    <property type="entry name" value="WH-like_DNA-bd_sf"/>
</dbReference>
<sequence>MHPESLRRQPTFLLARAATMARRACSEALAEVGLTQAEHGILACLRECGPLMQRDVAERLALDPGDLVTYLDKLEALEAISRTPDKKDRRRRVIEPTALGSELLTRADDALATATARLLDPLDPAEITHLMATLTRLLGAHDPAHWCQA</sequence>
<proteinExistence type="predicted"/>
<dbReference type="InterPro" id="IPR000835">
    <property type="entry name" value="HTH_MarR-typ"/>
</dbReference>
<dbReference type="PRINTS" id="PR00598">
    <property type="entry name" value="HTHMARR"/>
</dbReference>
<dbReference type="PROSITE" id="PS50995">
    <property type="entry name" value="HTH_MARR_2"/>
    <property type="match status" value="1"/>
</dbReference>
<name>A0ABQ4GYS1_9ACTN</name>
<evidence type="ECO:0000313" key="2">
    <source>
        <dbReference type="EMBL" id="GIH66596.1"/>
    </source>
</evidence>
<dbReference type="RefSeq" id="WP_239109097.1">
    <property type="nucleotide sequence ID" value="NZ_BOOF01000056.1"/>
</dbReference>
<protein>
    <recommendedName>
        <fullName evidence="1">HTH marR-type domain-containing protein</fullName>
    </recommendedName>
</protein>
<dbReference type="SUPFAM" id="SSF46785">
    <property type="entry name" value="Winged helix' DNA-binding domain"/>
    <property type="match status" value="1"/>
</dbReference>
<dbReference type="SMART" id="SM00347">
    <property type="entry name" value="HTH_MARR"/>
    <property type="match status" value="1"/>
</dbReference>
<dbReference type="PANTHER" id="PTHR33164">
    <property type="entry name" value="TRANSCRIPTIONAL REGULATOR, MARR FAMILY"/>
    <property type="match status" value="1"/>
</dbReference>
<dbReference type="PANTHER" id="PTHR33164:SF99">
    <property type="entry name" value="MARR FAMILY REGULATORY PROTEIN"/>
    <property type="match status" value="1"/>
</dbReference>
<reference evidence="2 3" key="1">
    <citation type="submission" date="2021-01" db="EMBL/GenBank/DDBJ databases">
        <title>Whole genome shotgun sequence of Microbispora siamensis NBRC 104113.</title>
        <authorList>
            <person name="Komaki H."/>
            <person name="Tamura T."/>
        </authorList>
    </citation>
    <scope>NUCLEOTIDE SEQUENCE [LARGE SCALE GENOMIC DNA]</scope>
    <source>
        <strain evidence="2 3">NBRC 104113</strain>
    </source>
</reference>
<evidence type="ECO:0000313" key="3">
    <source>
        <dbReference type="Proteomes" id="UP000660454"/>
    </source>
</evidence>
<dbReference type="EMBL" id="BOOF01000056">
    <property type="protein sequence ID" value="GIH66596.1"/>
    <property type="molecule type" value="Genomic_DNA"/>
</dbReference>
<evidence type="ECO:0000259" key="1">
    <source>
        <dbReference type="PROSITE" id="PS50995"/>
    </source>
</evidence>
<comment type="caution">
    <text evidence="2">The sequence shown here is derived from an EMBL/GenBank/DDBJ whole genome shotgun (WGS) entry which is preliminary data.</text>
</comment>
<dbReference type="InterPro" id="IPR039422">
    <property type="entry name" value="MarR/SlyA-like"/>
</dbReference>
<dbReference type="Proteomes" id="UP000660454">
    <property type="component" value="Unassembled WGS sequence"/>
</dbReference>
<feature type="domain" description="HTH marR-type" evidence="1">
    <location>
        <begin position="7"/>
        <end position="139"/>
    </location>
</feature>
<organism evidence="2 3">
    <name type="scientific">Microbispora siamensis</name>
    <dbReference type="NCBI Taxonomy" id="564413"/>
    <lineage>
        <taxon>Bacteria</taxon>
        <taxon>Bacillati</taxon>
        <taxon>Actinomycetota</taxon>
        <taxon>Actinomycetes</taxon>
        <taxon>Streptosporangiales</taxon>
        <taxon>Streptosporangiaceae</taxon>
        <taxon>Microbispora</taxon>
    </lineage>
</organism>